<organism evidence="1 2">
    <name type="scientific">Phytophthora fragariaefolia</name>
    <dbReference type="NCBI Taxonomy" id="1490495"/>
    <lineage>
        <taxon>Eukaryota</taxon>
        <taxon>Sar</taxon>
        <taxon>Stramenopiles</taxon>
        <taxon>Oomycota</taxon>
        <taxon>Peronosporomycetes</taxon>
        <taxon>Peronosporales</taxon>
        <taxon>Peronosporaceae</taxon>
        <taxon>Phytophthora</taxon>
    </lineage>
</organism>
<accession>A0A9W6Y4E2</accession>
<dbReference type="PANTHER" id="PTHR37069">
    <property type="entry name" value="DDE_TNP_1_7 DOMAIN-CONTAINING PROTEIN"/>
    <property type="match status" value="1"/>
</dbReference>
<sequence length="131" mass="14512">MDFLILGEPFIFRFAIPRKRAPPSDNSAHTVKLASTLDFHGVWRELKAAGWTSKPPRGLDNRYRYVLPGCSSNGQIREDYLLGEECGIALSGFRPRLRTLAGSVGLANRDQECTQDTDPGVSIMSGSFGYF</sequence>
<dbReference type="PANTHER" id="PTHR37069:SF2">
    <property type="entry name" value="PIGGYBAC TRANSPOSABLE ELEMENT-DERIVED PROTEIN DOMAIN-CONTAINING PROTEIN"/>
    <property type="match status" value="1"/>
</dbReference>
<protein>
    <submittedName>
        <fullName evidence="1">Unnamed protein product</fullName>
    </submittedName>
</protein>
<evidence type="ECO:0000313" key="2">
    <source>
        <dbReference type="Proteomes" id="UP001165121"/>
    </source>
</evidence>
<dbReference type="OrthoDB" id="128088at2759"/>
<proteinExistence type="predicted"/>
<name>A0A9W6Y4E2_9STRA</name>
<dbReference type="EMBL" id="BSXT01003001">
    <property type="protein sequence ID" value="GMF52014.1"/>
    <property type="molecule type" value="Genomic_DNA"/>
</dbReference>
<gene>
    <name evidence="1" type="ORF">Pfra01_002121800</name>
</gene>
<dbReference type="AlphaFoldDB" id="A0A9W6Y4E2"/>
<dbReference type="Proteomes" id="UP001165121">
    <property type="component" value="Unassembled WGS sequence"/>
</dbReference>
<keyword evidence="2" id="KW-1185">Reference proteome</keyword>
<comment type="caution">
    <text evidence="1">The sequence shown here is derived from an EMBL/GenBank/DDBJ whole genome shotgun (WGS) entry which is preliminary data.</text>
</comment>
<reference evidence="1" key="1">
    <citation type="submission" date="2023-04" db="EMBL/GenBank/DDBJ databases">
        <title>Phytophthora fragariaefolia NBRC 109709.</title>
        <authorList>
            <person name="Ichikawa N."/>
            <person name="Sato H."/>
            <person name="Tonouchi N."/>
        </authorList>
    </citation>
    <scope>NUCLEOTIDE SEQUENCE</scope>
    <source>
        <strain evidence="1">NBRC 109709</strain>
    </source>
</reference>
<evidence type="ECO:0000313" key="1">
    <source>
        <dbReference type="EMBL" id="GMF52014.1"/>
    </source>
</evidence>